<evidence type="ECO:0000313" key="2">
    <source>
        <dbReference type="Proteomes" id="UP000308196"/>
    </source>
</evidence>
<dbReference type="Proteomes" id="UP000308196">
    <property type="component" value="Chromosome"/>
</dbReference>
<evidence type="ECO:0008006" key="3">
    <source>
        <dbReference type="Google" id="ProtNLM"/>
    </source>
</evidence>
<dbReference type="EMBL" id="LR590484">
    <property type="protein sequence ID" value="VTR35697.1"/>
    <property type="molecule type" value="Genomic_DNA"/>
</dbReference>
<gene>
    <name evidence="1" type="ORF">NCTC11429_01551</name>
</gene>
<dbReference type="GeneID" id="78462309"/>
<dbReference type="AlphaFoldDB" id="A0A4U9URX9"/>
<dbReference type="STRING" id="1123265.GCA_000686625_04486"/>
<dbReference type="KEGG" id="stha:NCTC11429_01551"/>
<accession>A0A4U9URX9</accession>
<proteinExistence type="predicted"/>
<reference evidence="1 2" key="1">
    <citation type="submission" date="2019-05" db="EMBL/GenBank/DDBJ databases">
        <authorList>
            <consortium name="Pathogen Informatics"/>
        </authorList>
    </citation>
    <scope>NUCLEOTIDE SEQUENCE [LARGE SCALE GENOMIC DNA]</scope>
    <source>
        <strain evidence="1 2">NCTC11429</strain>
    </source>
</reference>
<protein>
    <recommendedName>
        <fullName evidence="3">Thiamine pyrophosphokinase</fullName>
    </recommendedName>
</protein>
<sequence>MSSHHIVRENQEPALLIDDLFLINEENLGQLLEWSPTVIIENNTVDALDARGYKFDIVFAQTNSDRLQENVKIVPYSATNFLEASLSYLIEQHYQAVNIVTDQIELRRYEPYLDHINVVLFMHDMRYSFVSNGFTKWKPGGERIYIDAVDADISAEGLKKIRSGIYETTKDGLFKLEFSKSNYILIGETIL</sequence>
<dbReference type="RefSeq" id="WP_028071092.1">
    <property type="nucleotide sequence ID" value="NZ_LR590484.1"/>
</dbReference>
<organism evidence="1 2">
    <name type="scientific">Sphingobacterium thalpophilum</name>
    <dbReference type="NCBI Taxonomy" id="259"/>
    <lineage>
        <taxon>Bacteria</taxon>
        <taxon>Pseudomonadati</taxon>
        <taxon>Bacteroidota</taxon>
        <taxon>Sphingobacteriia</taxon>
        <taxon>Sphingobacteriales</taxon>
        <taxon>Sphingobacteriaceae</taxon>
        <taxon>Sphingobacterium</taxon>
    </lineage>
</organism>
<evidence type="ECO:0000313" key="1">
    <source>
        <dbReference type="EMBL" id="VTR35697.1"/>
    </source>
</evidence>
<name>A0A4U9URX9_9SPHI</name>